<feature type="coiled-coil region" evidence="1">
    <location>
        <begin position="155"/>
        <end position="247"/>
    </location>
</feature>
<feature type="region of interest" description="Disordered" evidence="2">
    <location>
        <begin position="1"/>
        <end position="21"/>
    </location>
</feature>
<dbReference type="AlphaFoldDB" id="A0A498SA63"/>
<dbReference type="EMBL" id="UPTC01000018">
    <property type="protein sequence ID" value="VBB25473.1"/>
    <property type="molecule type" value="Genomic_DNA"/>
</dbReference>
<reference evidence="3 4" key="1">
    <citation type="submission" date="2018-08" db="EMBL/GenBank/DDBJ databases">
        <authorList>
            <person name="Laetsch R D."/>
            <person name="Stevens L."/>
            <person name="Kumar S."/>
            <person name="Blaxter L. M."/>
        </authorList>
    </citation>
    <scope>NUCLEOTIDE SEQUENCE [LARGE SCALE GENOMIC DNA]</scope>
</reference>
<evidence type="ECO:0000256" key="1">
    <source>
        <dbReference type="SAM" id="Coils"/>
    </source>
</evidence>
<keyword evidence="4" id="KW-1185">Reference proteome</keyword>
<dbReference type="Proteomes" id="UP000276991">
    <property type="component" value="Unassembled WGS sequence"/>
</dbReference>
<organism evidence="3 4">
    <name type="scientific">Acanthocheilonema viteae</name>
    <name type="common">Filarial nematode worm</name>
    <name type="synonym">Dipetalonema viteae</name>
    <dbReference type="NCBI Taxonomy" id="6277"/>
    <lineage>
        <taxon>Eukaryota</taxon>
        <taxon>Metazoa</taxon>
        <taxon>Ecdysozoa</taxon>
        <taxon>Nematoda</taxon>
        <taxon>Chromadorea</taxon>
        <taxon>Rhabditida</taxon>
        <taxon>Spirurina</taxon>
        <taxon>Spiruromorpha</taxon>
        <taxon>Filarioidea</taxon>
        <taxon>Onchocercidae</taxon>
        <taxon>Acanthocheilonema</taxon>
    </lineage>
</organism>
<proteinExistence type="predicted"/>
<protein>
    <submittedName>
        <fullName evidence="3">Uncharacterized protein</fullName>
    </submittedName>
</protein>
<name>A0A498SA63_ACAVI</name>
<evidence type="ECO:0000313" key="4">
    <source>
        <dbReference type="Proteomes" id="UP000276991"/>
    </source>
</evidence>
<gene>
    <name evidence="3" type="ORF">NAV_LOCUS303</name>
</gene>
<sequence length="338" mass="39727">MIPIDPKPSSEDSIEGLKTPNSGLTIQESQAIINEGSKPFWKNLKNEIKKTYKCDMMLPDLTKDLYEREKRLLNNKLHTIITNGRICKIATTQTSPSGELILADDPNSRSPITKEHIIDLLNRQDSQLSIDRISDLIMQKLAITKTVEADMKLFRKNMKNEKHAAIRKMKEAQRRRIEKMRQNHMVQLERVGRQNDLELKRLKEYIRRMEEEKEIVKDKLDSCERKLRNTEANIIKMEAENRMFHEENRIFKQNLVKQRDADQKLHRSALLINELKDKLRKSEQTKELILQQFRLLEMERDELIEAIYHGIHEVEKVNHLSDKILASEITKTEDQTGG</sequence>
<evidence type="ECO:0000256" key="2">
    <source>
        <dbReference type="SAM" id="MobiDB-lite"/>
    </source>
</evidence>
<evidence type="ECO:0000313" key="3">
    <source>
        <dbReference type="EMBL" id="VBB25473.1"/>
    </source>
</evidence>
<keyword evidence="1" id="KW-0175">Coiled coil</keyword>
<accession>A0A498SA63</accession>
<dbReference type="OrthoDB" id="5852617at2759"/>